<dbReference type="OrthoDB" id="38368at2759"/>
<dbReference type="GO" id="GO:0106274">
    <property type="term" value="F:NAD+-protein-arginine ADP-ribosyltransferase activity"/>
    <property type="evidence" value="ECO:0007669"/>
    <property type="project" value="UniProtKB-EC"/>
</dbReference>
<dbReference type="Pfam" id="PF13181">
    <property type="entry name" value="TPR_8"/>
    <property type="match status" value="1"/>
</dbReference>
<dbReference type="EC" id="2.4.2.31" evidence="9"/>
<feature type="repeat" description="TPR" evidence="8">
    <location>
        <begin position="537"/>
        <end position="570"/>
    </location>
</feature>
<feature type="repeat" description="TPR" evidence="8">
    <location>
        <begin position="832"/>
        <end position="865"/>
    </location>
</feature>
<keyword evidence="12" id="KW-1185">Reference proteome</keyword>
<dbReference type="PANTHER" id="PTHR45641">
    <property type="entry name" value="TETRATRICOPEPTIDE REPEAT PROTEIN (AFU_ORTHOLOGUE AFUA_6G03870)"/>
    <property type="match status" value="1"/>
</dbReference>
<dbReference type="PROSITE" id="PS50005">
    <property type="entry name" value="TPR"/>
    <property type="match status" value="8"/>
</dbReference>
<dbReference type="GO" id="GO:0016779">
    <property type="term" value="F:nucleotidyltransferase activity"/>
    <property type="evidence" value="ECO:0007669"/>
    <property type="project" value="UniProtKB-KW"/>
</dbReference>
<keyword evidence="9" id="KW-0521">NADP</keyword>
<comment type="caution">
    <text evidence="11">The sequence shown here is derived from an EMBL/GenBank/DDBJ whole genome shotgun (WGS) entry which is preliminary data.</text>
</comment>
<proteinExistence type="inferred from homology"/>
<name>A0A815MSG8_ADIRI</name>
<evidence type="ECO:0000256" key="7">
    <source>
        <dbReference type="ARBA" id="ARBA00047597"/>
    </source>
</evidence>
<feature type="repeat" description="TPR" evidence="8">
    <location>
        <begin position="748"/>
        <end position="781"/>
    </location>
</feature>
<protein>
    <recommendedName>
        <fullName evidence="9">NAD(P)(+)--arginine ADP-ribosyltransferase</fullName>
        <ecNumber evidence="9">2.4.2.31</ecNumber>
    </recommendedName>
    <alternativeName>
        <fullName evidence="9">Mono(ADP-ribosyl)transferase</fullName>
    </alternativeName>
</protein>
<accession>A0A815MSG8</accession>
<dbReference type="PANTHER" id="PTHR45641:SF19">
    <property type="entry name" value="NEPHROCYSTIN-3"/>
    <property type="match status" value="1"/>
</dbReference>
<evidence type="ECO:0000313" key="11">
    <source>
        <dbReference type="EMBL" id="CAF1424584.1"/>
    </source>
</evidence>
<dbReference type="EMBL" id="CAJNOR010000648">
    <property type="protein sequence ID" value="CAF0971946.1"/>
    <property type="molecule type" value="Genomic_DNA"/>
</dbReference>
<dbReference type="InterPro" id="IPR000768">
    <property type="entry name" value="ART"/>
</dbReference>
<dbReference type="Pfam" id="PF01129">
    <property type="entry name" value="ART"/>
    <property type="match status" value="1"/>
</dbReference>
<evidence type="ECO:0000256" key="6">
    <source>
        <dbReference type="ARBA" id="ARBA00022803"/>
    </source>
</evidence>
<keyword evidence="5" id="KW-0677">Repeat</keyword>
<feature type="repeat" description="TPR" evidence="8">
    <location>
        <begin position="706"/>
        <end position="739"/>
    </location>
</feature>
<dbReference type="AlphaFoldDB" id="A0A815MSG8"/>
<keyword evidence="3 9" id="KW-0808">Transferase</keyword>
<dbReference type="Pfam" id="PF13424">
    <property type="entry name" value="TPR_12"/>
    <property type="match status" value="5"/>
</dbReference>
<keyword evidence="6 8" id="KW-0802">TPR repeat</keyword>
<dbReference type="InterPro" id="IPR019734">
    <property type="entry name" value="TPR_rpt"/>
</dbReference>
<evidence type="ECO:0000256" key="2">
    <source>
        <dbReference type="ARBA" id="ARBA00022676"/>
    </source>
</evidence>
<dbReference type="Proteomes" id="UP000663828">
    <property type="component" value="Unassembled WGS sequence"/>
</dbReference>
<dbReference type="SMART" id="SM00028">
    <property type="entry name" value="TPR"/>
    <property type="match status" value="13"/>
</dbReference>
<keyword evidence="4" id="KW-0548">Nucleotidyltransferase</keyword>
<comment type="similarity">
    <text evidence="1 9">Belongs to the Arg-specific ADP-ribosyltransferase family.</text>
</comment>
<dbReference type="PROSITE" id="PS50293">
    <property type="entry name" value="TPR_REGION"/>
    <property type="match status" value="1"/>
</dbReference>
<feature type="repeat" description="TPR" evidence="8">
    <location>
        <begin position="493"/>
        <end position="526"/>
    </location>
</feature>
<dbReference type="PROSITE" id="PS51996">
    <property type="entry name" value="TR_MART"/>
    <property type="match status" value="1"/>
</dbReference>
<evidence type="ECO:0000256" key="3">
    <source>
        <dbReference type="ARBA" id="ARBA00022679"/>
    </source>
</evidence>
<evidence type="ECO:0000256" key="5">
    <source>
        <dbReference type="ARBA" id="ARBA00022737"/>
    </source>
</evidence>
<dbReference type="InterPro" id="IPR011990">
    <property type="entry name" value="TPR-like_helical_dom_sf"/>
</dbReference>
<reference evidence="11" key="1">
    <citation type="submission" date="2021-02" db="EMBL/GenBank/DDBJ databases">
        <authorList>
            <person name="Nowell W R."/>
        </authorList>
    </citation>
    <scope>NUCLEOTIDE SEQUENCE</scope>
</reference>
<evidence type="ECO:0000256" key="8">
    <source>
        <dbReference type="PROSITE-ProRule" id="PRU00339"/>
    </source>
</evidence>
<feature type="repeat" description="TPR" evidence="8">
    <location>
        <begin position="664"/>
        <end position="697"/>
    </location>
</feature>
<keyword evidence="9" id="KW-0520">NAD</keyword>
<dbReference type="SUPFAM" id="SSF48452">
    <property type="entry name" value="TPR-like"/>
    <property type="match status" value="4"/>
</dbReference>
<dbReference type="Proteomes" id="UP000663852">
    <property type="component" value="Unassembled WGS sequence"/>
</dbReference>
<organism evidence="11 13">
    <name type="scientific">Adineta ricciae</name>
    <name type="common">Rotifer</name>
    <dbReference type="NCBI Taxonomy" id="249248"/>
    <lineage>
        <taxon>Eukaryota</taxon>
        <taxon>Metazoa</taxon>
        <taxon>Spiralia</taxon>
        <taxon>Gnathifera</taxon>
        <taxon>Rotifera</taxon>
        <taxon>Eurotatoria</taxon>
        <taxon>Bdelloidea</taxon>
        <taxon>Adinetida</taxon>
        <taxon>Adinetidae</taxon>
        <taxon>Adineta</taxon>
    </lineage>
</organism>
<dbReference type="EMBL" id="CAJNOJ010000379">
    <property type="protein sequence ID" value="CAF1424584.1"/>
    <property type="molecule type" value="Genomic_DNA"/>
</dbReference>
<gene>
    <name evidence="11" type="ORF">EDS130_LOCUS37757</name>
    <name evidence="10" type="ORF">XAT740_LOCUS11713</name>
</gene>
<evidence type="ECO:0000313" key="12">
    <source>
        <dbReference type="Proteomes" id="UP000663828"/>
    </source>
</evidence>
<evidence type="ECO:0000313" key="10">
    <source>
        <dbReference type="EMBL" id="CAF0971946.1"/>
    </source>
</evidence>
<dbReference type="SUPFAM" id="SSF56399">
    <property type="entry name" value="ADP-ribosylation"/>
    <property type="match status" value="1"/>
</dbReference>
<keyword evidence="2 9" id="KW-0328">Glycosyltransferase</keyword>
<dbReference type="PRINTS" id="PR00381">
    <property type="entry name" value="KINESINLIGHT"/>
</dbReference>
<comment type="catalytic activity">
    <reaction evidence="7 9">
        <text>L-arginyl-[protein] + NAD(+) = N(omega)-(ADP-D-ribosyl)-L-arginyl-[protein] + nicotinamide + H(+)</text>
        <dbReference type="Rhea" id="RHEA:19149"/>
        <dbReference type="Rhea" id="RHEA-COMP:10532"/>
        <dbReference type="Rhea" id="RHEA-COMP:15087"/>
        <dbReference type="ChEBI" id="CHEBI:15378"/>
        <dbReference type="ChEBI" id="CHEBI:17154"/>
        <dbReference type="ChEBI" id="CHEBI:29965"/>
        <dbReference type="ChEBI" id="CHEBI:57540"/>
        <dbReference type="ChEBI" id="CHEBI:142554"/>
        <dbReference type="EC" id="2.4.2.31"/>
    </reaction>
</comment>
<evidence type="ECO:0000256" key="1">
    <source>
        <dbReference type="ARBA" id="ARBA00009558"/>
    </source>
</evidence>
<evidence type="ECO:0000256" key="9">
    <source>
        <dbReference type="RuleBase" id="RU361228"/>
    </source>
</evidence>
<evidence type="ECO:0000256" key="4">
    <source>
        <dbReference type="ARBA" id="ARBA00022695"/>
    </source>
</evidence>
<dbReference type="Gene3D" id="1.25.40.10">
    <property type="entry name" value="Tetratricopeptide repeat domain"/>
    <property type="match status" value="4"/>
</dbReference>
<evidence type="ECO:0000313" key="13">
    <source>
        <dbReference type="Proteomes" id="UP000663852"/>
    </source>
</evidence>
<dbReference type="Gene3D" id="3.90.176.10">
    <property type="entry name" value="Toxin ADP-ribosyltransferase, Chain A, domain 1"/>
    <property type="match status" value="1"/>
</dbReference>
<feature type="repeat" description="TPR" evidence="8">
    <location>
        <begin position="412"/>
        <end position="445"/>
    </location>
</feature>
<feature type="repeat" description="TPR" evidence="8">
    <location>
        <begin position="580"/>
        <end position="613"/>
    </location>
</feature>
<sequence length="962" mass="111480">MSAISLICCIPDNYRDKISRFFSSLTYASDKDRKHILSRDPFQENRILLSIEHDSDVTDHYTQKSVTCSKDIISLMEIFSGHDRCVNSITDVSKENIFMTIPILRDLITVDSTYRFCRGKSAYKEYINQYTKMKGISDHIENLCDLSRETSIPISSISSSLSTRSDELDQSFMYSQLLKEIFLDMPADINEKWDFINYCYDKYNENKSQLELIKEFEEKYNNQSSIWWYTRPCFIFEVLNHALRTQELCIILKMGFFLRDLHHQIERVHMEMVNHNGFVVFRGQGMLHEEFDKVKNNKGGLLSFNHFLSTTLDAQVAQMFAESSRNDPNLVGLIFRIEITSNNSSASFAPVNQFSYLKSEEEVLFSMNAVFRIGESKQVDERLWEMNLILTNDKDPLLVDLTKYMLQKIKGPTSTHRMAQLMTQMGQYDKAEEIFNKLIRITPVNDERMIANLNHQLGFIKNEKGEWHEALSYHAKALKFQQKCNPSNDFELSAVFSNIGLVQNITGDYSEALINYNKALEIQKKFLAYNYPDPRIALTYDNIASVFYTMGQYTKALEYSENAVNIMRQKSTLTINPDLAVFYNNIGCIYQSLGSYSQSLSYYQRALEIQQKSLSLNHPTVAITLNNIASMYISMGDNPNAILNNQKALDIQQKAFSLDHFDLAITYNNIGLIYQSSKDHSKALANYKKSLEIKEKSLPHDHPSLGVIYNNIGSSHNALSQHSTALIYFEKALAIEQKHFPVHHPDVAITYNNIGESYLSAKNSSQALIYFEKALEINERSNLTNHPNMTTFYNNIGSAHYLLHDYSKALVYFQKQYDIQRMFHSNDHLLLASIHDKFGLVYEKLEEYSKALFHYQKVLQIKERLLPVDHPFFIGAYDKIGYICYLMDLYSLARSYYEKKLEIQLKSYQNNDPNCDLIATYNMIGFMYQLMKLIPMAVLYYKEAKRIEEGYSPSNHLLLDSN</sequence>